<reference evidence="2" key="5">
    <citation type="journal article" date="2002" name="Nature">
        <title>Analysis of the mouse transcriptome based on functional annotation of 60,770 full-length cDNAs.</title>
        <authorList>
            <consortium name="The FANTOM Consortium and the RIKEN Genome Exploration Research Group Phase I and II Team"/>
        </authorList>
    </citation>
    <scope>NUCLEOTIDE SEQUENCE</scope>
    <source>
        <strain evidence="2">C57BL/6J</strain>
        <tissue evidence="2">Lung</tissue>
    </source>
</reference>
<name>Q8C3T4_MOUSE</name>
<reference evidence="2" key="1">
    <citation type="journal article" date="1999" name="Methods Enzymol.">
        <title>High-efficiency full-length cDNA cloning.</title>
        <authorList>
            <person name="Carninci P."/>
            <person name="Hayashizaki Y."/>
        </authorList>
    </citation>
    <scope>NUCLEOTIDE SEQUENCE</scope>
    <source>
        <strain evidence="2">C57BL/6J</strain>
        <tissue evidence="2">Lung</tissue>
    </source>
</reference>
<reference evidence="2" key="7">
    <citation type="journal article" date="2005" name="Science">
        <title>The Transcriptional Landscape of the Mammalian Genome.</title>
        <authorList>
            <consortium name="The FANTOM Consortium"/>
            <consortium name="Riken Genome Exploration Research Group and Genome Science Group (Genome Network Project Core Group)"/>
        </authorList>
    </citation>
    <scope>NUCLEOTIDE SEQUENCE</scope>
    <source>
        <strain evidence="2">C57BL/6J</strain>
        <tissue evidence="2">Lung</tissue>
    </source>
</reference>
<dbReference type="AlphaFoldDB" id="Q8C3T4"/>
<reference evidence="2" key="6">
    <citation type="submission" date="2002-04" db="EMBL/GenBank/DDBJ databases">
        <authorList>
            <person name="Adachi J."/>
            <person name="Aizawa K."/>
            <person name="Akimura T."/>
            <person name="Arakawa T."/>
            <person name="Bono H."/>
            <person name="Carninci P."/>
            <person name="Fukuda S."/>
            <person name="Furuno M."/>
            <person name="Hanagaki T."/>
            <person name="Hara A."/>
            <person name="Hashizume W."/>
            <person name="Hayashida K."/>
            <person name="Hayatsu N."/>
            <person name="Hiramoto K."/>
            <person name="Hiraoka T."/>
            <person name="Hirozane T."/>
            <person name="Hori F."/>
            <person name="Imotani K."/>
            <person name="Ishii Y."/>
            <person name="Itoh M."/>
            <person name="Kagawa I."/>
            <person name="Kasukawa T."/>
            <person name="Katoh H."/>
            <person name="Kawai J."/>
            <person name="Kojima Y."/>
            <person name="Kondo S."/>
            <person name="Konno H."/>
            <person name="Kouda M."/>
            <person name="Koya S."/>
            <person name="Kurihara C."/>
            <person name="Matsuyama T."/>
            <person name="Miyazaki A."/>
            <person name="Murata M."/>
            <person name="Nakamura M."/>
            <person name="Nishi K."/>
            <person name="Nomura K."/>
            <person name="Numazaki R."/>
            <person name="Ohno M."/>
            <person name="Ohsato N."/>
            <person name="Okazaki Y."/>
            <person name="Saito R."/>
            <person name="Saitoh H."/>
            <person name="Sakai C."/>
            <person name="Sakai K."/>
            <person name="Sakazume N."/>
            <person name="Sano H."/>
            <person name="Sasaki D."/>
            <person name="Shibata K."/>
            <person name="Shinagawa A."/>
            <person name="Shiraki T."/>
            <person name="Sogabe Y."/>
            <person name="Tagami M."/>
            <person name="Tagawa A."/>
            <person name="Takahashi F."/>
            <person name="Takaku-Akahira S."/>
            <person name="Takeda Y."/>
            <person name="Tanaka T."/>
            <person name="Tomaru A."/>
            <person name="Toya T."/>
            <person name="Yasunishi A."/>
            <person name="Muramatsu M."/>
            <person name="Hayashizaki Y."/>
        </authorList>
    </citation>
    <scope>NUCLEOTIDE SEQUENCE</scope>
    <source>
        <strain evidence="2">C57BL/6J</strain>
        <tissue evidence="2">Lung</tissue>
    </source>
</reference>
<reference evidence="2" key="2">
    <citation type="journal article" date="2000" name="Genome Res.">
        <title>Normalization and subtraction of cap-trapper-selected cDNAs to prepare full-length cDNA libraries for rapid discovery of new genes.</title>
        <authorList>
            <person name="Carninci P."/>
            <person name="Shibata Y."/>
            <person name="Hayatsu N."/>
            <person name="Sugahara Y."/>
            <person name="Shibata K."/>
            <person name="Itoh M."/>
            <person name="Konno H."/>
            <person name="Okazaki Y."/>
            <person name="Muramatsu M."/>
            <person name="Hayashizaki Y."/>
        </authorList>
    </citation>
    <scope>NUCLEOTIDE SEQUENCE</scope>
    <source>
        <strain evidence="2">C57BL/6J</strain>
        <tissue evidence="2">Lung</tissue>
    </source>
</reference>
<sequence length="118" mass="12409">MEALGRGDGVSTPICLQNHSNGPQRDTSKDSGRTAVLDGDRQCQRLLSIRHGLCTEGESGAPEPQARTSFGCPQGGTFSSDHLPLSLPLSNASRLTLHSCSLCLPSARVTAVHCHALC</sequence>
<dbReference type="MGI" id="MGI:3642539">
    <property type="gene designation" value="Gm10099"/>
</dbReference>
<organism evidence="2">
    <name type="scientific">Mus musculus</name>
    <name type="common">Mouse</name>
    <dbReference type="NCBI Taxonomy" id="10090"/>
    <lineage>
        <taxon>Eukaryota</taxon>
        <taxon>Metazoa</taxon>
        <taxon>Chordata</taxon>
        <taxon>Craniata</taxon>
        <taxon>Vertebrata</taxon>
        <taxon>Euteleostomi</taxon>
        <taxon>Mammalia</taxon>
        <taxon>Eutheria</taxon>
        <taxon>Euarchontoglires</taxon>
        <taxon>Glires</taxon>
        <taxon>Rodentia</taxon>
        <taxon>Myomorpha</taxon>
        <taxon>Muroidea</taxon>
        <taxon>Muridae</taxon>
        <taxon>Murinae</taxon>
        <taxon>Mus</taxon>
        <taxon>Mus</taxon>
    </lineage>
</organism>
<feature type="compositionally biased region" description="Basic and acidic residues" evidence="1">
    <location>
        <begin position="26"/>
        <end position="35"/>
    </location>
</feature>
<evidence type="ECO:0000313" key="3">
    <source>
        <dbReference type="MGI" id="MGI:3642539"/>
    </source>
</evidence>
<gene>
    <name evidence="3" type="primary">Gm10099</name>
</gene>
<protein>
    <submittedName>
        <fullName evidence="2">Uncharacterized protein</fullName>
    </submittedName>
</protein>
<accession>Q8C3T4</accession>
<dbReference type="AGR" id="MGI:3642539"/>
<feature type="region of interest" description="Disordered" evidence="1">
    <location>
        <begin position="1"/>
        <end position="35"/>
    </location>
</feature>
<reference evidence="2" key="8">
    <citation type="journal article" date="2005" name="Science">
        <title>Antisense Transcription in the Mammalian Transcriptome.</title>
        <authorList>
            <consortium name="RIKEN Genome Exploration Research Group and Genome Science Group (Genome Network Project Core Group) and the FANTOM Consortium"/>
        </authorList>
    </citation>
    <scope>NUCLEOTIDE SEQUENCE</scope>
    <source>
        <strain evidence="2">C57BL/6J</strain>
        <tissue evidence="2">Lung</tissue>
    </source>
</reference>
<proteinExistence type="evidence at transcript level"/>
<reference evidence="2" key="4">
    <citation type="journal article" date="2001" name="Nature">
        <title>Functional annotation of a full-length mouse cDNA collection.</title>
        <authorList>
            <consortium name="The RIKEN Genome Exploration Research Group Phase II Team and the FANTOM Consortium"/>
        </authorList>
    </citation>
    <scope>NUCLEOTIDE SEQUENCE</scope>
    <source>
        <strain evidence="2">C57BL/6J</strain>
        <tissue evidence="2">Lung</tissue>
    </source>
</reference>
<dbReference type="EMBL" id="AK084985">
    <property type="protein sequence ID" value="BAC39329.1"/>
    <property type="molecule type" value="mRNA"/>
</dbReference>
<reference evidence="2" key="3">
    <citation type="journal article" date="2000" name="Genome Res.">
        <title>RIKEN integrated sequence analysis (RISA) system--384-format sequencing pipeline with 384 multicapillary sequencer.</title>
        <authorList>
            <person name="Shibata K."/>
            <person name="Itoh M."/>
            <person name="Aizawa K."/>
            <person name="Nagaoka S."/>
            <person name="Sasaki N."/>
            <person name="Carninci P."/>
            <person name="Konno H."/>
            <person name="Akiyama J."/>
            <person name="Nishi K."/>
            <person name="Kitsunai T."/>
            <person name="Tashiro H."/>
            <person name="Itoh M."/>
            <person name="Sumi N."/>
            <person name="Ishii Y."/>
            <person name="Nakamura S."/>
            <person name="Hazama M."/>
            <person name="Nishine T."/>
            <person name="Harada A."/>
            <person name="Yamamoto R."/>
            <person name="Matsumoto H."/>
            <person name="Sakaguchi S."/>
            <person name="Ikegami T."/>
            <person name="Kashiwagi K."/>
            <person name="Fujiwake S."/>
            <person name="Inoue K."/>
            <person name="Togawa Y."/>
            <person name="Izawa M."/>
            <person name="Ohara E."/>
            <person name="Watahiki M."/>
            <person name="Yoneda Y."/>
            <person name="Ishikawa T."/>
            <person name="Ozawa K."/>
            <person name="Tanaka T."/>
            <person name="Matsuura S."/>
            <person name="Kawai J."/>
            <person name="Okazaki Y."/>
            <person name="Muramatsu M."/>
            <person name="Inoue Y."/>
            <person name="Kira A."/>
            <person name="Hayashizaki Y."/>
        </authorList>
    </citation>
    <scope>NUCLEOTIDE SEQUENCE</scope>
    <source>
        <strain evidence="2">C57BL/6J</strain>
        <tissue evidence="2">Lung</tissue>
    </source>
</reference>
<feature type="compositionally biased region" description="Polar residues" evidence="1">
    <location>
        <begin position="14"/>
        <end position="25"/>
    </location>
</feature>
<evidence type="ECO:0000313" key="2">
    <source>
        <dbReference type="EMBL" id="BAC39329.1"/>
    </source>
</evidence>
<evidence type="ECO:0000256" key="1">
    <source>
        <dbReference type="SAM" id="MobiDB-lite"/>
    </source>
</evidence>